<keyword evidence="3" id="KW-1185">Reference proteome</keyword>
<feature type="region of interest" description="Disordered" evidence="1">
    <location>
        <begin position="1"/>
        <end position="22"/>
    </location>
</feature>
<comment type="caution">
    <text evidence="2">The sequence shown here is derived from an EMBL/GenBank/DDBJ whole genome shotgun (WGS) entry which is preliminary data.</text>
</comment>
<sequence>MSKANSLRSSSPSIEERESSRIPIVQQKIDINNEPHLLWNSSVNTRTKTIPRPQNCFILFRNDITAEYNPPKNNNSRKRVGKNVPKSSKIAKERWAAIKKFNQHEYQFWQKLTEIANLKHKLLYRLN</sequence>
<reference evidence="2 3" key="1">
    <citation type="submission" date="2021-06" db="EMBL/GenBank/DDBJ databases">
        <authorList>
            <person name="Kallberg Y."/>
            <person name="Tangrot J."/>
            <person name="Rosling A."/>
        </authorList>
    </citation>
    <scope>NUCLEOTIDE SEQUENCE [LARGE SCALE GENOMIC DNA]</scope>
    <source>
        <strain evidence="2 3">120-4 pot B 10/14</strain>
    </source>
</reference>
<proteinExistence type="predicted"/>
<dbReference type="EMBL" id="CAJVQB010000575">
    <property type="protein sequence ID" value="CAG8496367.1"/>
    <property type="molecule type" value="Genomic_DNA"/>
</dbReference>
<name>A0ABM8W0W4_GIGMA</name>
<dbReference type="InterPro" id="IPR036910">
    <property type="entry name" value="HMG_box_dom_sf"/>
</dbReference>
<evidence type="ECO:0000313" key="2">
    <source>
        <dbReference type="EMBL" id="CAG8496367.1"/>
    </source>
</evidence>
<gene>
    <name evidence="2" type="ORF">GMARGA_LOCUS1977</name>
</gene>
<dbReference type="Proteomes" id="UP000789901">
    <property type="component" value="Unassembled WGS sequence"/>
</dbReference>
<accession>A0ABM8W0W4</accession>
<protein>
    <submittedName>
        <fullName evidence="2">5097_t:CDS:1</fullName>
    </submittedName>
</protein>
<dbReference type="SUPFAM" id="SSF47095">
    <property type="entry name" value="HMG-box"/>
    <property type="match status" value="1"/>
</dbReference>
<dbReference type="Gene3D" id="1.10.30.10">
    <property type="entry name" value="High mobility group box domain"/>
    <property type="match status" value="1"/>
</dbReference>
<organism evidence="2 3">
    <name type="scientific">Gigaspora margarita</name>
    <dbReference type="NCBI Taxonomy" id="4874"/>
    <lineage>
        <taxon>Eukaryota</taxon>
        <taxon>Fungi</taxon>
        <taxon>Fungi incertae sedis</taxon>
        <taxon>Mucoromycota</taxon>
        <taxon>Glomeromycotina</taxon>
        <taxon>Glomeromycetes</taxon>
        <taxon>Diversisporales</taxon>
        <taxon>Gigasporaceae</taxon>
        <taxon>Gigaspora</taxon>
    </lineage>
</organism>
<evidence type="ECO:0000313" key="3">
    <source>
        <dbReference type="Proteomes" id="UP000789901"/>
    </source>
</evidence>
<evidence type="ECO:0000256" key="1">
    <source>
        <dbReference type="SAM" id="MobiDB-lite"/>
    </source>
</evidence>